<dbReference type="InterPro" id="IPR001444">
    <property type="entry name" value="Flag_bb_rod_N"/>
</dbReference>
<dbReference type="NCBIfam" id="TIGR03506">
    <property type="entry name" value="FlgEFG_subfam"/>
    <property type="match status" value="2"/>
</dbReference>
<dbReference type="PANTHER" id="PTHR30435:SF1">
    <property type="entry name" value="FLAGELLAR HOOK PROTEIN FLGE"/>
    <property type="match status" value="1"/>
</dbReference>
<dbReference type="GO" id="GO:0009425">
    <property type="term" value="C:bacterial-type flagellum basal body"/>
    <property type="evidence" value="ECO:0007669"/>
    <property type="project" value="UniProtKB-SubCell"/>
</dbReference>
<name>A0A6M0R6S2_9CLOT</name>
<dbReference type="EMBL" id="SXDP01000001">
    <property type="protein sequence ID" value="NEZ45896.1"/>
    <property type="molecule type" value="Genomic_DNA"/>
</dbReference>
<dbReference type="PANTHER" id="PTHR30435">
    <property type="entry name" value="FLAGELLAR PROTEIN"/>
    <property type="match status" value="1"/>
</dbReference>
<dbReference type="InterPro" id="IPR053967">
    <property type="entry name" value="LlgE_F_G-like_D1"/>
</dbReference>
<dbReference type="RefSeq" id="WP_163248264.1">
    <property type="nucleotide sequence ID" value="NZ_SXDP01000001.1"/>
</dbReference>
<feature type="domain" description="Flagellar basal body rod protein N-terminal" evidence="5">
    <location>
        <begin position="5"/>
        <end position="35"/>
    </location>
</feature>
<feature type="domain" description="Flagellar basal-body/hook protein C-terminal" evidence="6">
    <location>
        <begin position="289"/>
        <end position="333"/>
    </location>
</feature>
<evidence type="ECO:0000313" key="8">
    <source>
        <dbReference type="EMBL" id="NEZ45896.1"/>
    </source>
</evidence>
<comment type="similarity">
    <text evidence="2 4">Belongs to the flagella basal body rod proteins family.</text>
</comment>
<keyword evidence="8" id="KW-0282">Flagellum</keyword>
<organism evidence="8 9">
    <name type="scientific">Clostridium niameyense</name>
    <dbReference type="NCBI Taxonomy" id="1622073"/>
    <lineage>
        <taxon>Bacteria</taxon>
        <taxon>Bacillati</taxon>
        <taxon>Bacillota</taxon>
        <taxon>Clostridia</taxon>
        <taxon>Eubacteriales</taxon>
        <taxon>Clostridiaceae</taxon>
        <taxon>Clostridium</taxon>
    </lineage>
</organism>
<evidence type="ECO:0000256" key="1">
    <source>
        <dbReference type="ARBA" id="ARBA00004117"/>
    </source>
</evidence>
<sequence length="335" mass="35613">MLRSMYSGISGLKAQQSKLDVVGNNIANATTTSFKSQSMRFQDSLSQSMTQASGPSANIGGTNPRQVGLGVQVAGIYTKTSVGNMQTTSRNLDAAIDGPGYFMVGRGPASDDAKITITDHKMTDNDKMDVSFTRDGSFTLDSKGNLLTSDGLRVLGYQNTNAGITYKSMAADEAKKQHVIANPEDKETKFDTNLQPLIIPDSVGEGDKAIRIQSFSIGKDGVITASLANGKTADIGQIGMASFKNDGGLTKMGKNLYQTSANSGEPIVRSEHGADAANDNSKGYGDMLQGMIEMSNVDLAEEFTEMIVASRAFQASGKMITTGDEILQELVNLKR</sequence>
<dbReference type="InterPro" id="IPR020013">
    <property type="entry name" value="Flagellar_FlgE/F/G"/>
</dbReference>
<dbReference type="Pfam" id="PF06429">
    <property type="entry name" value="Flg_bbr_C"/>
    <property type="match status" value="1"/>
</dbReference>
<dbReference type="Pfam" id="PF00460">
    <property type="entry name" value="Flg_bb_rod"/>
    <property type="match status" value="1"/>
</dbReference>
<evidence type="ECO:0000313" key="9">
    <source>
        <dbReference type="Proteomes" id="UP000473885"/>
    </source>
</evidence>
<protein>
    <recommendedName>
        <fullName evidence="4">Flagellar hook protein FlgE</fullName>
    </recommendedName>
</protein>
<keyword evidence="8" id="KW-0969">Cilium</keyword>
<dbReference type="GO" id="GO:0071978">
    <property type="term" value="P:bacterial-type flagellum-dependent swarming motility"/>
    <property type="evidence" value="ECO:0007669"/>
    <property type="project" value="TreeGrafter"/>
</dbReference>
<gene>
    <name evidence="8" type="ORF">FDF74_01570</name>
</gene>
<comment type="function">
    <text evidence="4">A flexible structure which links the flagellar filament to the drive apparatus in the basal body.</text>
</comment>
<dbReference type="Proteomes" id="UP000473885">
    <property type="component" value="Unassembled WGS sequence"/>
</dbReference>
<keyword evidence="3 4" id="KW-0975">Bacterial flagellum</keyword>
<comment type="subcellular location">
    <subcellularLocation>
        <location evidence="1 4">Bacterial flagellum basal body</location>
    </subcellularLocation>
</comment>
<comment type="caution">
    <text evidence="8">The sequence shown here is derived from an EMBL/GenBank/DDBJ whole genome shotgun (WGS) entry which is preliminary data.</text>
</comment>
<keyword evidence="9" id="KW-1185">Reference proteome</keyword>
<evidence type="ECO:0000259" key="7">
    <source>
        <dbReference type="Pfam" id="PF22692"/>
    </source>
</evidence>
<dbReference type="InterPro" id="IPR037925">
    <property type="entry name" value="FlgE/F/G-like"/>
</dbReference>
<reference evidence="8 9" key="1">
    <citation type="submission" date="2019-04" db="EMBL/GenBank/DDBJ databases">
        <title>Genome sequencing of Clostridium botulinum Groups I-IV and Clostridium butyricum.</title>
        <authorList>
            <person name="Brunt J."/>
            <person name="Van Vliet A.H.M."/>
            <person name="Stringer S.C."/>
            <person name="Carter A.T."/>
            <person name="Peck M.W."/>
        </authorList>
    </citation>
    <scope>NUCLEOTIDE SEQUENCE [LARGE SCALE GENOMIC DNA]</scope>
    <source>
        <strain evidence="8 9">IFR 18/094</strain>
    </source>
</reference>
<evidence type="ECO:0000256" key="4">
    <source>
        <dbReference type="RuleBase" id="RU362116"/>
    </source>
</evidence>
<dbReference type="AlphaFoldDB" id="A0A6M0R6S2"/>
<dbReference type="InterPro" id="IPR010930">
    <property type="entry name" value="Flg_bb/hook_C_dom"/>
</dbReference>
<dbReference type="Pfam" id="PF22692">
    <property type="entry name" value="LlgE_F_G_D1"/>
    <property type="match status" value="1"/>
</dbReference>
<dbReference type="GO" id="GO:0005829">
    <property type="term" value="C:cytosol"/>
    <property type="evidence" value="ECO:0007669"/>
    <property type="project" value="TreeGrafter"/>
</dbReference>
<feature type="domain" description="Flagellar hook protein FlgE/F/G-like D1" evidence="7">
    <location>
        <begin position="129"/>
        <end position="225"/>
    </location>
</feature>
<evidence type="ECO:0000259" key="5">
    <source>
        <dbReference type="Pfam" id="PF00460"/>
    </source>
</evidence>
<dbReference type="GO" id="GO:0009424">
    <property type="term" value="C:bacterial-type flagellum hook"/>
    <property type="evidence" value="ECO:0007669"/>
    <property type="project" value="TreeGrafter"/>
</dbReference>
<keyword evidence="8" id="KW-0966">Cell projection</keyword>
<dbReference type="SUPFAM" id="SSF117143">
    <property type="entry name" value="Flagellar hook protein flgE"/>
    <property type="match status" value="1"/>
</dbReference>
<evidence type="ECO:0000256" key="3">
    <source>
        <dbReference type="ARBA" id="ARBA00023143"/>
    </source>
</evidence>
<accession>A0A6M0R6S2</accession>
<proteinExistence type="inferred from homology"/>
<evidence type="ECO:0000259" key="6">
    <source>
        <dbReference type="Pfam" id="PF06429"/>
    </source>
</evidence>
<evidence type="ECO:0000256" key="2">
    <source>
        <dbReference type="ARBA" id="ARBA00009677"/>
    </source>
</evidence>